<feature type="compositionally biased region" description="Basic and acidic residues" evidence="1">
    <location>
        <begin position="56"/>
        <end position="69"/>
    </location>
</feature>
<dbReference type="GeneID" id="54981720"/>
<evidence type="ECO:0000313" key="2">
    <source>
        <dbReference type="EMBL" id="ASZ72013.1"/>
    </source>
</evidence>
<accession>A0A249XLD1</accession>
<dbReference type="EMBL" id="MF375456">
    <property type="protein sequence ID" value="ASZ72013.1"/>
    <property type="molecule type" value="Genomic_DNA"/>
</dbReference>
<dbReference type="RefSeq" id="YP_009791537.1">
    <property type="nucleotide sequence ID" value="NC_047840.1"/>
</dbReference>
<organism evidence="2 3">
    <name type="scientific">Xanthomonas phage phi Xc10</name>
    <dbReference type="NCBI Taxonomy" id="2024237"/>
    <lineage>
        <taxon>Viruses</taxon>
        <taxon>Duplodnaviria</taxon>
        <taxon>Heunggongvirae</taxon>
        <taxon>Uroviricota</taxon>
        <taxon>Caudoviricetes</taxon>
        <taxon>Autographivirales</taxon>
        <taxon>Autonotataviridae</taxon>
        <taxon>Gujervirinae</taxon>
        <taxon>Pradovirus</taxon>
        <taxon>Pradovirus pagan</taxon>
        <taxon>Pradovirus Xc10</taxon>
    </lineage>
</organism>
<dbReference type="Proteomes" id="UP000222265">
    <property type="component" value="Segment"/>
</dbReference>
<keyword evidence="3" id="KW-1185">Reference proteome</keyword>
<evidence type="ECO:0000256" key="1">
    <source>
        <dbReference type="SAM" id="MobiDB-lite"/>
    </source>
</evidence>
<sequence>MNKPIVRYRRAIIPPVVGFRATVGGVLAHPNLGDCDIAHTSTVVYVTDGGRKFETRNTRYHQLDSKYEPEGEPDES</sequence>
<name>A0A249XLD1_9CAUD</name>
<proteinExistence type="predicted"/>
<protein>
    <submittedName>
        <fullName evidence="2">Uncharacterized protein</fullName>
    </submittedName>
</protein>
<evidence type="ECO:0000313" key="3">
    <source>
        <dbReference type="Proteomes" id="UP000222265"/>
    </source>
</evidence>
<dbReference type="KEGG" id="vg:54981720"/>
<feature type="region of interest" description="Disordered" evidence="1">
    <location>
        <begin position="56"/>
        <end position="76"/>
    </location>
</feature>
<reference evidence="3" key="1">
    <citation type="submission" date="2017-06" db="EMBL/GenBank/DDBJ databases">
        <authorList>
            <person name="Cheng Y.T."/>
        </authorList>
    </citation>
    <scope>NUCLEOTIDE SEQUENCE [LARGE SCALE GENOMIC DNA]</scope>
</reference>